<protein>
    <submittedName>
        <fullName evidence="1">Uncharacterized protein</fullName>
    </submittedName>
</protein>
<sequence length="59" mass="6576">MAFFPEPIVTQSVPLGMRVCAVGLFHFQVYPQDCGENFLTDIKAIWLVNQGFVGFIVLA</sequence>
<evidence type="ECO:0000313" key="2">
    <source>
        <dbReference type="Proteomes" id="UP000231019"/>
    </source>
</evidence>
<evidence type="ECO:0000313" key="1">
    <source>
        <dbReference type="EMBL" id="PIW14135.1"/>
    </source>
</evidence>
<dbReference type="EMBL" id="PFFQ01000064">
    <property type="protein sequence ID" value="PIW14135.1"/>
    <property type="molecule type" value="Genomic_DNA"/>
</dbReference>
<gene>
    <name evidence="1" type="ORF">COW36_23080</name>
</gene>
<accession>A0A2M7FYC1</accession>
<proteinExistence type="predicted"/>
<comment type="caution">
    <text evidence="1">The sequence shown here is derived from an EMBL/GenBank/DDBJ whole genome shotgun (WGS) entry which is preliminary data.</text>
</comment>
<reference evidence="1 2" key="1">
    <citation type="submission" date="2017-09" db="EMBL/GenBank/DDBJ databases">
        <title>Depth-based differentiation of microbial function through sediment-hosted aquifers and enrichment of novel symbionts in the deep terrestrial subsurface.</title>
        <authorList>
            <person name="Probst A.J."/>
            <person name="Ladd B."/>
            <person name="Jarett J.K."/>
            <person name="Geller-Mcgrath D.E."/>
            <person name="Sieber C.M."/>
            <person name="Emerson J.B."/>
            <person name="Anantharaman K."/>
            <person name="Thomas B.C."/>
            <person name="Malmstrom R."/>
            <person name="Stieglmeier M."/>
            <person name="Klingl A."/>
            <person name="Woyke T."/>
            <person name="Ryan C.M."/>
            <person name="Banfield J.F."/>
        </authorList>
    </citation>
    <scope>NUCLEOTIDE SEQUENCE [LARGE SCALE GENOMIC DNA]</scope>
    <source>
        <strain evidence="1">CG17_big_fil_post_rev_8_21_14_2_50_48_46</strain>
    </source>
</reference>
<name>A0A2M7FYC1_9BACT</name>
<dbReference type="Proteomes" id="UP000231019">
    <property type="component" value="Unassembled WGS sequence"/>
</dbReference>
<organism evidence="1 2">
    <name type="scientific">bacterium (Candidatus Blackallbacteria) CG17_big_fil_post_rev_8_21_14_2_50_48_46</name>
    <dbReference type="NCBI Taxonomy" id="2014261"/>
    <lineage>
        <taxon>Bacteria</taxon>
        <taxon>Candidatus Blackallbacteria</taxon>
    </lineage>
</organism>
<dbReference type="AlphaFoldDB" id="A0A2M7FYC1"/>